<dbReference type="SUPFAM" id="SSF52279">
    <property type="entry name" value="Beta-D-glucan exohydrolase, C-terminal domain"/>
    <property type="match status" value="1"/>
</dbReference>
<accession>A0ABW8HR80</accession>
<dbReference type="InterPro" id="IPR017853">
    <property type="entry name" value="GH"/>
</dbReference>
<dbReference type="PROSITE" id="PS00775">
    <property type="entry name" value="GLYCOSYL_HYDROL_F3"/>
    <property type="match status" value="1"/>
</dbReference>
<dbReference type="InterPro" id="IPR013783">
    <property type="entry name" value="Ig-like_fold"/>
</dbReference>
<protein>
    <submittedName>
        <fullName evidence="6">Glycoside hydrolase family 3 protein</fullName>
    </submittedName>
</protein>
<dbReference type="SUPFAM" id="SSF51445">
    <property type="entry name" value="(Trans)glycosidases"/>
    <property type="match status" value="1"/>
</dbReference>
<evidence type="ECO:0000313" key="7">
    <source>
        <dbReference type="Proteomes" id="UP001618531"/>
    </source>
</evidence>
<dbReference type="SMART" id="SM01217">
    <property type="entry name" value="Fn3_like"/>
    <property type="match status" value="1"/>
</dbReference>
<dbReference type="Gene3D" id="2.60.40.10">
    <property type="entry name" value="Immunoglobulins"/>
    <property type="match status" value="1"/>
</dbReference>
<dbReference type="InterPro" id="IPR002772">
    <property type="entry name" value="Glyco_hydro_3_C"/>
</dbReference>
<keyword evidence="4" id="KW-0326">Glycosidase</keyword>
<evidence type="ECO:0000259" key="5">
    <source>
        <dbReference type="SMART" id="SM01217"/>
    </source>
</evidence>
<dbReference type="InterPro" id="IPR036962">
    <property type="entry name" value="Glyco_hydro_3_N_sf"/>
</dbReference>
<dbReference type="Pfam" id="PF00933">
    <property type="entry name" value="Glyco_hydro_3"/>
    <property type="match status" value="1"/>
</dbReference>
<organism evidence="6 7">
    <name type="scientific">Paenibacillus illinoisensis</name>
    <dbReference type="NCBI Taxonomy" id="59845"/>
    <lineage>
        <taxon>Bacteria</taxon>
        <taxon>Bacillati</taxon>
        <taxon>Bacillota</taxon>
        <taxon>Bacilli</taxon>
        <taxon>Bacillales</taxon>
        <taxon>Paenibacillaceae</taxon>
        <taxon>Paenibacillus</taxon>
    </lineage>
</organism>
<name>A0ABW8HR80_9BACL</name>
<comment type="caution">
    <text evidence="6">The sequence shown here is derived from an EMBL/GenBank/DDBJ whole genome shotgun (WGS) entry which is preliminary data.</text>
</comment>
<evidence type="ECO:0000256" key="4">
    <source>
        <dbReference type="RuleBase" id="RU361161"/>
    </source>
</evidence>
<evidence type="ECO:0000313" key="6">
    <source>
        <dbReference type="EMBL" id="MFK0522007.1"/>
    </source>
</evidence>
<dbReference type="RefSeq" id="WP_402872839.1">
    <property type="nucleotide sequence ID" value="NZ_JBIYSL010000001.1"/>
</dbReference>
<dbReference type="PANTHER" id="PTHR42715:SF10">
    <property type="entry name" value="BETA-GLUCOSIDASE"/>
    <property type="match status" value="1"/>
</dbReference>
<reference evidence="6 7" key="1">
    <citation type="submission" date="2024-11" db="EMBL/GenBank/DDBJ databases">
        <title>Identification and Characterization of a Novel Fosfomycin Bacillithiol Transferase FosB8 in Paenibacillus illinoisensis.</title>
        <authorList>
            <person name="Lu W."/>
        </authorList>
    </citation>
    <scope>NUCLEOTIDE SEQUENCE [LARGE SCALE GENOMIC DNA]</scope>
    <source>
        <strain evidence="6 7">WP77</strain>
    </source>
</reference>
<dbReference type="InterPro" id="IPR026891">
    <property type="entry name" value="Fn3-like"/>
</dbReference>
<dbReference type="InterPro" id="IPR001764">
    <property type="entry name" value="Glyco_hydro_3_N"/>
</dbReference>
<keyword evidence="3" id="KW-0119">Carbohydrate metabolism</keyword>
<dbReference type="InterPro" id="IPR036881">
    <property type="entry name" value="Glyco_hydro_3_C_sf"/>
</dbReference>
<feature type="domain" description="Fibronectin type III-like" evidence="5">
    <location>
        <begin position="311"/>
        <end position="387"/>
    </location>
</feature>
<dbReference type="PRINTS" id="PR00133">
    <property type="entry name" value="GLHYDRLASE3"/>
</dbReference>
<evidence type="ECO:0000256" key="2">
    <source>
        <dbReference type="ARBA" id="ARBA00022801"/>
    </source>
</evidence>
<dbReference type="Pfam" id="PF14310">
    <property type="entry name" value="Fn3-like"/>
    <property type="match status" value="1"/>
</dbReference>
<dbReference type="Gene3D" id="3.20.20.300">
    <property type="entry name" value="Glycoside hydrolase, family 3, N-terminal domain"/>
    <property type="match status" value="1"/>
</dbReference>
<gene>
    <name evidence="6" type="ORF">ACINKY_07305</name>
</gene>
<evidence type="ECO:0000256" key="3">
    <source>
        <dbReference type="ARBA" id="ARBA00023277"/>
    </source>
</evidence>
<dbReference type="GO" id="GO:0016787">
    <property type="term" value="F:hydrolase activity"/>
    <property type="evidence" value="ECO:0007669"/>
    <property type="project" value="UniProtKB-KW"/>
</dbReference>
<dbReference type="InterPro" id="IPR019800">
    <property type="entry name" value="Glyco_hydro_3_AS"/>
</dbReference>
<dbReference type="InterPro" id="IPR050288">
    <property type="entry name" value="Cellulose_deg_GH3"/>
</dbReference>
<dbReference type="Proteomes" id="UP001618531">
    <property type="component" value="Unassembled WGS sequence"/>
</dbReference>
<dbReference type="PANTHER" id="PTHR42715">
    <property type="entry name" value="BETA-GLUCOSIDASE"/>
    <property type="match status" value="1"/>
</dbReference>
<dbReference type="Pfam" id="PF01915">
    <property type="entry name" value="Glyco_hydro_3_C"/>
    <property type="match status" value="1"/>
</dbReference>
<dbReference type="Gene3D" id="3.40.50.1700">
    <property type="entry name" value="Glycoside hydrolase family 3 C-terminal domain"/>
    <property type="match status" value="1"/>
</dbReference>
<sequence length="936" mass="103757">MNETNFDLQRYAAKARQAAAEGVVLLKNDCNVLPLAPGSKVALFGRSQFNYYKSGTGSGGLVNTKYVVGIAEALESKDGYEINQAVKQSYLDWLQEHPFDKGAGWGKEPWFQEEMFLDADRVKQAAKESEVAIIVLGRTAGEDQDNKPEAGSYLLTEAEEAMLERVCKEFKRTVVLLNVGNIIDMKWVEIYKPSAVLYVWQGGQEGGNGVLDVLTGRISPSGRMTDTIARDIEDYPSTANHGGSIRNLYQEDIYVGYRYFETFAKDRVLYPFGFGLSYTTFETRTERIERLNDSVRIYVTVTNTGDRPGKQVVQVYCEAPQGKLGKPARVLAGFAKTKELLPGGKQFIEIKIAFKAIASYDDSGITGCRSAWVMEAGSYIFHVGDHVRDAKSCGSIAIDKLQVLEQLQEAMAPDVAFERMRCASDESLIYEPVPLRTIEPKARRAKTLPNEIPYTGDKGYKLTDVKSNMVSMEDYIAQLSDEDLCCIVRGEGMSSPKVTPGTAGAFGGVSKRLEAFGIPLACSADGPSGIRMDCGNTAFSMPNGTCLGCTFNEALLTELYAYAGLELRKNHVDTLLGPGMNIHRNPLNGRNFEYFSEDPFLTGRMVVAQLHGMNPYDVTGTIKHFACNSQEAHRNTVEAVVSERALREIYLRGFEMAVKEGNAISVMTSYNPINGFWSASNYDLTTTILRGEWGFRGIVMTDWWAKGNDEGEEGSVQNVAAMIRAQNDLFMVVSDSQQNTRGDNSAEALRMGTVTRGEYQRSAMNICNYLMGTTAFNRMIGMETELDKALAAFREEEGDVVLDILSVPVEKESVLSGEIFDISRGRSTFIRADLKERGVYRVELTCRATAENSELAQIPVSIFHDAEILQTITLTGADSEWKTYTVDIRQPILQKTTHFKFVFGQSGMEIKEFRIIMTSSLEERIKQAISVPGGQI</sequence>
<keyword evidence="7" id="KW-1185">Reference proteome</keyword>
<keyword evidence="2 4" id="KW-0378">Hydrolase</keyword>
<comment type="similarity">
    <text evidence="1 4">Belongs to the glycosyl hydrolase 3 family.</text>
</comment>
<dbReference type="EMBL" id="JBIYSL010000001">
    <property type="protein sequence ID" value="MFK0522007.1"/>
    <property type="molecule type" value="Genomic_DNA"/>
</dbReference>
<evidence type="ECO:0000256" key="1">
    <source>
        <dbReference type="ARBA" id="ARBA00005336"/>
    </source>
</evidence>
<proteinExistence type="inferred from homology"/>